<dbReference type="Gene3D" id="1.10.1220.170">
    <property type="match status" value="1"/>
</dbReference>
<dbReference type="PANTHER" id="PTHR33713">
    <property type="entry name" value="ANTITOXIN YAFN-RELATED"/>
    <property type="match status" value="1"/>
</dbReference>
<evidence type="ECO:0000313" key="3">
    <source>
        <dbReference type="EMBL" id="QSB16247.1"/>
    </source>
</evidence>
<keyword evidence="4" id="KW-1185">Reference proteome</keyword>
<accession>A0A895YEM0</accession>
<dbReference type="Pfam" id="PF02604">
    <property type="entry name" value="PhdYeFM_antitox"/>
    <property type="match status" value="1"/>
</dbReference>
<dbReference type="AlphaFoldDB" id="A0A895YEM0"/>
<dbReference type="RefSeq" id="WP_239678451.1">
    <property type="nucleotide sequence ID" value="NZ_CP070499.1"/>
</dbReference>
<comment type="similarity">
    <text evidence="1 2">Belongs to the phD/YefM antitoxin family.</text>
</comment>
<dbReference type="PANTHER" id="PTHR33713:SF10">
    <property type="entry name" value="ANTITOXIN YAFN"/>
    <property type="match status" value="1"/>
</dbReference>
<dbReference type="InterPro" id="IPR006442">
    <property type="entry name" value="Antitoxin_Phd/YefM"/>
</dbReference>
<proteinExistence type="inferred from homology"/>
<protein>
    <recommendedName>
        <fullName evidence="2">Antitoxin</fullName>
    </recommendedName>
</protein>
<evidence type="ECO:0000256" key="1">
    <source>
        <dbReference type="ARBA" id="ARBA00009981"/>
    </source>
</evidence>
<dbReference type="InterPro" id="IPR051405">
    <property type="entry name" value="phD/YefM_antitoxin"/>
</dbReference>
<evidence type="ECO:0000256" key="2">
    <source>
        <dbReference type="RuleBase" id="RU362080"/>
    </source>
</evidence>
<dbReference type="NCBIfam" id="TIGR01552">
    <property type="entry name" value="phd_fam"/>
    <property type="match status" value="1"/>
</dbReference>
<gene>
    <name evidence="3" type="ORF">JQS43_08125</name>
</gene>
<dbReference type="EMBL" id="CP070499">
    <property type="protein sequence ID" value="QSB16247.1"/>
    <property type="molecule type" value="Genomic_DNA"/>
</dbReference>
<dbReference type="SUPFAM" id="SSF143120">
    <property type="entry name" value="YefM-like"/>
    <property type="match status" value="1"/>
</dbReference>
<dbReference type="InterPro" id="IPR036165">
    <property type="entry name" value="YefM-like_sf"/>
</dbReference>
<sequence length="96" mass="10576">MTVMPFTDARNRLSELIEEVERTHERVEITRHGHPVAVLISPDDLAALEETLDVLSSPEAMQQLAESRAAIATGDVLDADQLASLMAQRNEPPTDQ</sequence>
<organism evidence="3 4">
    <name type="scientific">Natronosporangium hydrolyticum</name>
    <dbReference type="NCBI Taxonomy" id="2811111"/>
    <lineage>
        <taxon>Bacteria</taxon>
        <taxon>Bacillati</taxon>
        <taxon>Actinomycetota</taxon>
        <taxon>Actinomycetes</taxon>
        <taxon>Micromonosporales</taxon>
        <taxon>Micromonosporaceae</taxon>
        <taxon>Natronosporangium</taxon>
    </lineage>
</organism>
<dbReference type="Proteomes" id="UP000662857">
    <property type="component" value="Chromosome"/>
</dbReference>
<reference evidence="3" key="1">
    <citation type="submission" date="2021-02" db="EMBL/GenBank/DDBJ databases">
        <title>Natrosporangium hydrolyticum gen. nov., sp. nov, a haloalkaliphilic actinobacterium from a soda solonchak soil.</title>
        <authorList>
            <person name="Sorokin D.Y."/>
            <person name="Khijniak T.V."/>
            <person name="Zakharycheva A.P."/>
            <person name="Boueva O.V."/>
            <person name="Ariskina E.V."/>
            <person name="Hahnke R.L."/>
            <person name="Bunk B."/>
            <person name="Sproer C."/>
            <person name="Schumann P."/>
            <person name="Evtushenko L.I."/>
            <person name="Kublanov I.V."/>
        </authorList>
    </citation>
    <scope>NUCLEOTIDE SEQUENCE</scope>
    <source>
        <strain evidence="3">DSM 106523</strain>
    </source>
</reference>
<dbReference type="Gene3D" id="3.40.1620.10">
    <property type="entry name" value="YefM-like domain"/>
    <property type="match status" value="1"/>
</dbReference>
<name>A0A895YEM0_9ACTN</name>
<comment type="function">
    <text evidence="2">Antitoxin component of a type II toxin-antitoxin (TA) system.</text>
</comment>
<dbReference type="KEGG" id="nhy:JQS43_08125"/>
<evidence type="ECO:0000313" key="4">
    <source>
        <dbReference type="Proteomes" id="UP000662857"/>
    </source>
</evidence>